<dbReference type="RefSeq" id="WP_166236576.1">
    <property type="nucleotide sequence ID" value="NZ_JAAJBV010000004.1"/>
</dbReference>
<dbReference type="Proteomes" id="UP000761423">
    <property type="component" value="Unassembled WGS sequence"/>
</dbReference>
<proteinExistence type="predicted"/>
<comment type="caution">
    <text evidence="2">The sequence shown here is derived from an EMBL/GenBank/DDBJ whole genome shotgun (WGS) entry which is preliminary data.</text>
</comment>
<dbReference type="EMBL" id="JAAJBV010000004">
    <property type="protein sequence ID" value="NHM04537.1"/>
    <property type="molecule type" value="Genomic_DNA"/>
</dbReference>
<reference evidence="2 3" key="1">
    <citation type="submission" date="2020-02" db="EMBL/GenBank/DDBJ databases">
        <authorList>
            <person name="Chen W.-M."/>
        </authorList>
    </citation>
    <scope>NUCLEOTIDE SEQUENCE [LARGE SCALE GENOMIC DNA]</scope>
    <source>
        <strain evidence="2 3">TWA-26</strain>
    </source>
</reference>
<accession>A0ABX0IBU6</accession>
<evidence type="ECO:0000256" key="1">
    <source>
        <dbReference type="SAM" id="SignalP"/>
    </source>
</evidence>
<feature type="chain" id="PRO_5045696253" description="Peptidylprolyl isomerase" evidence="1">
    <location>
        <begin position="21"/>
        <end position="109"/>
    </location>
</feature>
<evidence type="ECO:0000313" key="3">
    <source>
        <dbReference type="Proteomes" id="UP000761423"/>
    </source>
</evidence>
<evidence type="ECO:0000313" key="2">
    <source>
        <dbReference type="EMBL" id="NHM04537.1"/>
    </source>
</evidence>
<name>A0ABX0IBU6_9FLAO</name>
<evidence type="ECO:0008006" key="4">
    <source>
        <dbReference type="Google" id="ProtNLM"/>
    </source>
</evidence>
<keyword evidence="3" id="KW-1185">Reference proteome</keyword>
<gene>
    <name evidence="2" type="ORF">G4L40_07440</name>
</gene>
<feature type="signal peptide" evidence="1">
    <location>
        <begin position="1"/>
        <end position="20"/>
    </location>
</feature>
<protein>
    <recommendedName>
        <fullName evidence="4">Peptidylprolyl isomerase</fullName>
    </recommendedName>
</protein>
<keyword evidence="1" id="KW-0732">Signal</keyword>
<sequence length="109" mass="12473">MKKLFAVIALFFAFTIGASAQETQKGDIFTLAKKDATELTAALQLNEDVSERVYQIFIHKHKSLAVNPTEEEKKDLFKRIRTEIKDMLTQEQLVLLEKNSAVFNKLTLK</sequence>
<organism evidence="2 3">
    <name type="scientific">Flavobacterium celericrescens</name>
    <dbReference type="NCBI Taxonomy" id="2709780"/>
    <lineage>
        <taxon>Bacteria</taxon>
        <taxon>Pseudomonadati</taxon>
        <taxon>Bacteroidota</taxon>
        <taxon>Flavobacteriia</taxon>
        <taxon>Flavobacteriales</taxon>
        <taxon>Flavobacteriaceae</taxon>
        <taxon>Flavobacterium</taxon>
    </lineage>
</organism>